<name>X1ACP8_9ZZZZ</name>
<dbReference type="Gene3D" id="3.40.50.970">
    <property type="match status" value="1"/>
</dbReference>
<dbReference type="AlphaFoldDB" id="X1ACP8"/>
<evidence type="ECO:0000313" key="2">
    <source>
        <dbReference type="EMBL" id="GAG79699.1"/>
    </source>
</evidence>
<dbReference type="PANTHER" id="PTHR42981:SF2">
    <property type="entry name" value="PYRUVATE DEHYDROGENASE [UBIQUINONE]"/>
    <property type="match status" value="1"/>
</dbReference>
<feature type="domain" description="Thiamine pyrophosphate enzyme TPP-binding" evidence="1">
    <location>
        <begin position="1"/>
        <end position="72"/>
    </location>
</feature>
<dbReference type="PANTHER" id="PTHR42981">
    <property type="entry name" value="PYRUVATE DEHYDROGENASE [UBIQUINONE]"/>
    <property type="match status" value="1"/>
</dbReference>
<comment type="caution">
    <text evidence="2">The sequence shown here is derived from an EMBL/GenBank/DDBJ whole genome shotgun (WGS) entry which is preliminary data.</text>
</comment>
<dbReference type="InterPro" id="IPR029061">
    <property type="entry name" value="THDP-binding"/>
</dbReference>
<dbReference type="GO" id="GO:0030976">
    <property type="term" value="F:thiamine pyrophosphate binding"/>
    <property type="evidence" value="ECO:0007669"/>
    <property type="project" value="InterPro"/>
</dbReference>
<dbReference type="Pfam" id="PF02775">
    <property type="entry name" value="TPP_enzyme_C"/>
    <property type="match status" value="1"/>
</dbReference>
<gene>
    <name evidence="2" type="ORF">S01H4_27800</name>
</gene>
<feature type="non-terminal residue" evidence="2">
    <location>
        <position position="1"/>
    </location>
</feature>
<organism evidence="2">
    <name type="scientific">marine sediment metagenome</name>
    <dbReference type="NCBI Taxonomy" id="412755"/>
    <lineage>
        <taxon>unclassified sequences</taxon>
        <taxon>metagenomes</taxon>
        <taxon>ecological metagenomes</taxon>
    </lineage>
</organism>
<protein>
    <recommendedName>
        <fullName evidence="1">Thiamine pyrophosphate enzyme TPP-binding domain-containing protein</fullName>
    </recommendedName>
</protein>
<dbReference type="InterPro" id="IPR011766">
    <property type="entry name" value="TPP_enzyme_TPP-bd"/>
</dbReference>
<reference evidence="2" key="1">
    <citation type="journal article" date="2014" name="Front. Microbiol.">
        <title>High frequency of phylogenetically diverse reductive dehalogenase-homologous genes in deep subseafloor sedimentary metagenomes.</title>
        <authorList>
            <person name="Kawai M."/>
            <person name="Futagami T."/>
            <person name="Toyoda A."/>
            <person name="Takaki Y."/>
            <person name="Nishi S."/>
            <person name="Hori S."/>
            <person name="Arai W."/>
            <person name="Tsubouchi T."/>
            <person name="Morono Y."/>
            <person name="Uchiyama I."/>
            <person name="Ito T."/>
            <person name="Fujiyama A."/>
            <person name="Inagaki F."/>
            <person name="Takami H."/>
        </authorList>
    </citation>
    <scope>NUCLEOTIDE SEQUENCE</scope>
    <source>
        <strain evidence="2">Expedition CK06-06</strain>
    </source>
</reference>
<dbReference type="SUPFAM" id="SSF52518">
    <property type="entry name" value="Thiamin diphosphate-binding fold (THDP-binding)"/>
    <property type="match status" value="1"/>
</dbReference>
<evidence type="ECO:0000259" key="1">
    <source>
        <dbReference type="Pfam" id="PF02775"/>
    </source>
</evidence>
<sequence>YIIANNSSWGMIKSGQKLFMGKRYIDVDLPEFDYARCAEGFGCYGEVVTDPNDIKPAFERAKNAGKPAVLDVKISFDTPDTTKLMGSMGIL</sequence>
<proteinExistence type="predicted"/>
<dbReference type="GO" id="GO:0003824">
    <property type="term" value="F:catalytic activity"/>
    <property type="evidence" value="ECO:0007669"/>
    <property type="project" value="InterPro"/>
</dbReference>
<accession>X1ACP8</accession>
<dbReference type="EMBL" id="BART01013665">
    <property type="protein sequence ID" value="GAG79699.1"/>
    <property type="molecule type" value="Genomic_DNA"/>
</dbReference>
<dbReference type="InterPro" id="IPR047211">
    <property type="entry name" value="POXB-like"/>
</dbReference>